<proteinExistence type="predicted"/>
<dbReference type="EMBL" id="AHMO02000008">
    <property type="protein sequence ID" value="EQA43910.1"/>
    <property type="molecule type" value="Genomic_DNA"/>
</dbReference>
<comment type="caution">
    <text evidence="1">The sequence shown here is derived from an EMBL/GenBank/DDBJ whole genome shotgun (WGS) entry which is preliminary data.</text>
</comment>
<evidence type="ECO:0000313" key="1">
    <source>
        <dbReference type="EMBL" id="EQA43910.1"/>
    </source>
</evidence>
<protein>
    <submittedName>
        <fullName evidence="1">Uncharacterized protein</fullName>
    </submittedName>
</protein>
<organism evidence="1 2">
    <name type="scientific">Leptospira broomii serovar Hurstbridge str. 5399</name>
    <dbReference type="NCBI Taxonomy" id="1049789"/>
    <lineage>
        <taxon>Bacteria</taxon>
        <taxon>Pseudomonadati</taxon>
        <taxon>Spirochaetota</taxon>
        <taxon>Spirochaetia</taxon>
        <taxon>Leptospirales</taxon>
        <taxon>Leptospiraceae</taxon>
        <taxon>Leptospira</taxon>
    </lineage>
</organism>
<name>T0EYG6_9LEPT</name>
<evidence type="ECO:0000313" key="2">
    <source>
        <dbReference type="Proteomes" id="UP000015454"/>
    </source>
</evidence>
<dbReference type="AlphaFoldDB" id="T0EYG6"/>
<keyword evidence="2" id="KW-1185">Reference proteome</keyword>
<sequence length="78" mass="8713">MIFDSDLETSLKQTIGASPNPVLGAHLRDKFYRTDFCILPESMNLHTLALWRVYRNALPSDGKLGTHRDISGGVQGLR</sequence>
<reference evidence="1" key="1">
    <citation type="submission" date="2013-05" db="EMBL/GenBank/DDBJ databases">
        <authorList>
            <person name="Harkins D.M."/>
            <person name="Durkin A.S."/>
            <person name="Brinkac L.M."/>
            <person name="Haft D.H."/>
            <person name="Selengut J.D."/>
            <person name="Sanka R."/>
            <person name="DePew J."/>
            <person name="Purushe J."/>
            <person name="Hartskeerl R.A."/>
            <person name="Ahmed A."/>
            <person name="van der Linden H."/>
            <person name="Goris M.G.A."/>
            <person name="Vinetz J.M."/>
            <person name="Sutton G.G."/>
            <person name="Nierman W.C."/>
            <person name="Fouts D.E."/>
        </authorList>
    </citation>
    <scope>NUCLEOTIDE SEQUENCE [LARGE SCALE GENOMIC DNA]</scope>
    <source>
        <strain evidence="1">5399</strain>
    </source>
</reference>
<dbReference type="Proteomes" id="UP000015454">
    <property type="component" value="Unassembled WGS sequence"/>
</dbReference>
<dbReference type="STRING" id="1049789.LEP1GSC050_2542"/>
<accession>T0EYG6</accession>
<gene>
    <name evidence="1" type="ORF">LEP1GSC050_2542</name>
</gene>